<dbReference type="InterPro" id="IPR036291">
    <property type="entry name" value="NAD(P)-bd_dom_sf"/>
</dbReference>
<evidence type="ECO:0000313" key="5">
    <source>
        <dbReference type="Proteomes" id="UP000249915"/>
    </source>
</evidence>
<dbReference type="Gene3D" id="3.30.360.10">
    <property type="entry name" value="Dihydrodipicolinate Reductase, domain 2"/>
    <property type="match status" value="1"/>
</dbReference>
<accession>A0A2V4B855</accession>
<dbReference type="PANTHER" id="PTHR43818">
    <property type="entry name" value="BCDNA.GH03377"/>
    <property type="match status" value="1"/>
</dbReference>
<dbReference type="Proteomes" id="UP000249915">
    <property type="component" value="Unassembled WGS sequence"/>
</dbReference>
<dbReference type="InterPro" id="IPR055170">
    <property type="entry name" value="GFO_IDH_MocA-like_dom"/>
</dbReference>
<reference evidence="4 5" key="1">
    <citation type="submission" date="2016-07" db="EMBL/GenBank/DDBJ databases">
        <title>Draft genome sequence of Prauserella muralis DSM 45305, isolated from a mould-covered wall in an indoor environment.</title>
        <authorList>
            <person name="Ruckert C."/>
            <person name="Albersmeier A."/>
            <person name="Jiang C.-L."/>
            <person name="Jiang Y."/>
            <person name="Kalinowski J."/>
            <person name="Schneider O."/>
            <person name="Winkler A."/>
            <person name="Zotchev S.B."/>
        </authorList>
    </citation>
    <scope>NUCLEOTIDE SEQUENCE [LARGE SCALE GENOMIC DNA]</scope>
    <source>
        <strain evidence="4 5">DSM 45305</strain>
    </source>
</reference>
<dbReference type="OrthoDB" id="3815872at2"/>
<evidence type="ECO:0000259" key="2">
    <source>
        <dbReference type="Pfam" id="PF01408"/>
    </source>
</evidence>
<gene>
    <name evidence="4" type="ORF">BAY60_03335</name>
</gene>
<organism evidence="4 5">
    <name type="scientific">Prauserella muralis</name>
    <dbReference type="NCBI Taxonomy" id="588067"/>
    <lineage>
        <taxon>Bacteria</taxon>
        <taxon>Bacillati</taxon>
        <taxon>Actinomycetota</taxon>
        <taxon>Actinomycetes</taxon>
        <taxon>Pseudonocardiales</taxon>
        <taxon>Pseudonocardiaceae</taxon>
        <taxon>Prauserella</taxon>
    </lineage>
</organism>
<dbReference type="Pfam" id="PF01408">
    <property type="entry name" value="GFO_IDH_MocA"/>
    <property type="match status" value="1"/>
</dbReference>
<evidence type="ECO:0000313" key="4">
    <source>
        <dbReference type="EMBL" id="PXY31430.1"/>
    </source>
</evidence>
<dbReference type="SUPFAM" id="SSF51735">
    <property type="entry name" value="NAD(P)-binding Rossmann-fold domains"/>
    <property type="match status" value="1"/>
</dbReference>
<keyword evidence="1" id="KW-0560">Oxidoreductase</keyword>
<evidence type="ECO:0000259" key="3">
    <source>
        <dbReference type="Pfam" id="PF22725"/>
    </source>
</evidence>
<keyword evidence="5" id="KW-1185">Reference proteome</keyword>
<feature type="domain" description="GFO/IDH/MocA-like oxidoreductase" evidence="3">
    <location>
        <begin position="162"/>
        <end position="240"/>
    </location>
</feature>
<proteinExistence type="predicted"/>
<dbReference type="SUPFAM" id="SSF55347">
    <property type="entry name" value="Glyceraldehyde-3-phosphate dehydrogenase-like, C-terminal domain"/>
    <property type="match status" value="1"/>
</dbReference>
<sequence>MDTQLRVGLIGAGSWARTVHAPGLSDHPGTALSAVWTRREDVAAALAEDYAARACASFDELLSEVDAVAFAVPPSVQAGLAVRAAEAGKHVILEKPLATTVADAERVAGAVAEAGVASLLVLTLRYALRTREWLDGLAAAGGWTGGSARWLSGALLGETYGNSPWRHTEGALGDVGPHAFDLMDAALGEITAVLAAHRTEGDLWHVLLEHAGTATSTVALTTRLPMRPTVVEFAVYGEQGYRTLGRAPNATAESYTALLDDFAAMIASGTRKHPCDVHRGVHLQRILAECLRVAG</sequence>
<dbReference type="EMBL" id="MASW01000001">
    <property type="protein sequence ID" value="PXY31430.1"/>
    <property type="molecule type" value="Genomic_DNA"/>
</dbReference>
<dbReference type="Gene3D" id="3.40.50.720">
    <property type="entry name" value="NAD(P)-binding Rossmann-like Domain"/>
    <property type="match status" value="1"/>
</dbReference>
<dbReference type="InterPro" id="IPR050463">
    <property type="entry name" value="Gfo/Idh/MocA_oxidrdct_glycsds"/>
</dbReference>
<dbReference type="PANTHER" id="PTHR43818:SF11">
    <property type="entry name" value="BCDNA.GH03377"/>
    <property type="match status" value="1"/>
</dbReference>
<dbReference type="GO" id="GO:0000166">
    <property type="term" value="F:nucleotide binding"/>
    <property type="evidence" value="ECO:0007669"/>
    <property type="project" value="InterPro"/>
</dbReference>
<feature type="domain" description="Gfo/Idh/MocA-like oxidoreductase N-terminal" evidence="2">
    <location>
        <begin position="5"/>
        <end position="117"/>
    </location>
</feature>
<evidence type="ECO:0000256" key="1">
    <source>
        <dbReference type="ARBA" id="ARBA00023002"/>
    </source>
</evidence>
<dbReference type="InterPro" id="IPR000683">
    <property type="entry name" value="Gfo/Idh/MocA-like_OxRdtase_N"/>
</dbReference>
<dbReference type="AlphaFoldDB" id="A0A2V4B855"/>
<dbReference type="GO" id="GO:0016491">
    <property type="term" value="F:oxidoreductase activity"/>
    <property type="evidence" value="ECO:0007669"/>
    <property type="project" value="UniProtKB-KW"/>
</dbReference>
<dbReference type="RefSeq" id="WP_112279462.1">
    <property type="nucleotide sequence ID" value="NZ_MASW01000001.1"/>
</dbReference>
<protein>
    <submittedName>
        <fullName evidence="4">Dehydrogenase</fullName>
    </submittedName>
</protein>
<comment type="caution">
    <text evidence="4">The sequence shown here is derived from an EMBL/GenBank/DDBJ whole genome shotgun (WGS) entry which is preliminary data.</text>
</comment>
<name>A0A2V4B855_9PSEU</name>
<dbReference type="Pfam" id="PF22725">
    <property type="entry name" value="GFO_IDH_MocA_C3"/>
    <property type="match status" value="1"/>
</dbReference>